<dbReference type="HAMAP" id="MF_00213">
    <property type="entry name" value="HypA_HybF"/>
    <property type="match status" value="1"/>
</dbReference>
<feature type="binding site" evidence="4">
    <location>
        <position position="118"/>
    </location>
    <ligand>
        <name>Zn(2+)</name>
        <dbReference type="ChEBI" id="CHEBI:29105"/>
    </ligand>
</feature>
<name>A0A101HSG4_9FIRM</name>
<dbReference type="GO" id="GO:0016151">
    <property type="term" value="F:nickel cation binding"/>
    <property type="evidence" value="ECO:0007669"/>
    <property type="project" value="UniProtKB-UniRule"/>
</dbReference>
<dbReference type="GO" id="GO:0051604">
    <property type="term" value="P:protein maturation"/>
    <property type="evidence" value="ECO:0007669"/>
    <property type="project" value="InterPro"/>
</dbReference>
<dbReference type="PANTHER" id="PTHR34535:SF3">
    <property type="entry name" value="HYDROGENASE MATURATION FACTOR HYPA"/>
    <property type="match status" value="1"/>
</dbReference>
<feature type="binding site" evidence="4">
    <location>
        <position position="115"/>
    </location>
    <ligand>
        <name>Zn(2+)</name>
        <dbReference type="ChEBI" id="CHEBI:29105"/>
    </ligand>
</feature>
<evidence type="ECO:0000256" key="4">
    <source>
        <dbReference type="HAMAP-Rule" id="MF_00213"/>
    </source>
</evidence>
<keyword evidence="1 4" id="KW-0533">Nickel</keyword>
<dbReference type="PIRSF" id="PIRSF004761">
    <property type="entry name" value="Hydrgn_mat_HypA"/>
    <property type="match status" value="1"/>
</dbReference>
<keyword evidence="3 4" id="KW-0862">Zinc</keyword>
<feature type="binding site" evidence="4">
    <location>
        <position position="78"/>
    </location>
    <ligand>
        <name>Zn(2+)</name>
        <dbReference type="ChEBI" id="CHEBI:29105"/>
    </ligand>
</feature>
<sequence length="140" mass="15776">MHEWALAESVVLTALKEAEREQLKEILSVKVKIGELQQIDPEIFKFALESVLKLYDPPPWELSIDKIELETDKSVLQCKVCGNRWNLGGTLAGLEHDQAEAIHFVPEVARVFAKCPRCGSSDFEVIKGRGVWIDCIEGEK</sequence>
<dbReference type="Pfam" id="PF01155">
    <property type="entry name" value="HypA"/>
    <property type="match status" value="1"/>
</dbReference>
<feature type="binding site" evidence="4">
    <location>
        <position position="81"/>
    </location>
    <ligand>
        <name>Zn(2+)</name>
        <dbReference type="ChEBI" id="CHEBI:29105"/>
    </ligand>
</feature>
<dbReference type="Proteomes" id="UP000054705">
    <property type="component" value="Unassembled WGS sequence"/>
</dbReference>
<accession>A0A101HSG4</accession>
<evidence type="ECO:0000256" key="1">
    <source>
        <dbReference type="ARBA" id="ARBA00022596"/>
    </source>
</evidence>
<dbReference type="GO" id="GO:0008270">
    <property type="term" value="F:zinc ion binding"/>
    <property type="evidence" value="ECO:0007669"/>
    <property type="project" value="UniProtKB-UniRule"/>
</dbReference>
<dbReference type="InterPro" id="IPR000688">
    <property type="entry name" value="HypA/HybF"/>
</dbReference>
<dbReference type="Gene3D" id="3.30.2320.80">
    <property type="match status" value="1"/>
</dbReference>
<evidence type="ECO:0000256" key="2">
    <source>
        <dbReference type="ARBA" id="ARBA00022723"/>
    </source>
</evidence>
<dbReference type="NCBIfam" id="NF003008">
    <property type="entry name" value="PRK03824.1"/>
    <property type="match status" value="1"/>
</dbReference>
<evidence type="ECO:0000256" key="3">
    <source>
        <dbReference type="ARBA" id="ARBA00022833"/>
    </source>
</evidence>
<protein>
    <recommendedName>
        <fullName evidence="4">Hydrogenase maturation factor HypA</fullName>
    </recommendedName>
</protein>
<dbReference type="EMBL" id="LGGS01000125">
    <property type="protein sequence ID" value="KUK81838.1"/>
    <property type="molecule type" value="Genomic_DNA"/>
</dbReference>
<feature type="binding site" evidence="4">
    <location>
        <position position="2"/>
    </location>
    <ligand>
        <name>Ni(2+)</name>
        <dbReference type="ChEBI" id="CHEBI:49786"/>
    </ligand>
</feature>
<organism evidence="5 6">
    <name type="scientific">Pelotomaculum thermopropionicum</name>
    <dbReference type="NCBI Taxonomy" id="110500"/>
    <lineage>
        <taxon>Bacteria</taxon>
        <taxon>Bacillati</taxon>
        <taxon>Bacillota</taxon>
        <taxon>Clostridia</taxon>
        <taxon>Eubacteriales</taxon>
        <taxon>Desulfotomaculaceae</taxon>
        <taxon>Pelotomaculum</taxon>
    </lineage>
</organism>
<dbReference type="AlphaFoldDB" id="A0A101HSG4"/>
<comment type="caution">
    <text evidence="5">The sequence shown here is derived from an EMBL/GenBank/DDBJ whole genome shotgun (WGS) entry which is preliminary data.</text>
</comment>
<evidence type="ECO:0000313" key="5">
    <source>
        <dbReference type="EMBL" id="KUK81838.1"/>
    </source>
</evidence>
<comment type="function">
    <text evidence="4">Involved in the maturation of [NiFe] hydrogenases. Required for nickel insertion into the metal center of the hydrogenase.</text>
</comment>
<reference evidence="6" key="1">
    <citation type="journal article" date="2015" name="MBio">
        <title>Genome-Resolved Metagenomic Analysis Reveals Roles for Candidate Phyla and Other Microbial Community Members in Biogeochemical Transformations in Oil Reservoirs.</title>
        <authorList>
            <person name="Hu P."/>
            <person name="Tom L."/>
            <person name="Singh A."/>
            <person name="Thomas B.C."/>
            <person name="Baker B.J."/>
            <person name="Piceno Y.M."/>
            <person name="Andersen G.L."/>
            <person name="Banfield J.F."/>
        </authorList>
    </citation>
    <scope>NUCLEOTIDE SEQUENCE [LARGE SCALE GENOMIC DNA]</scope>
</reference>
<proteinExistence type="inferred from homology"/>
<keyword evidence="2 4" id="KW-0479">Metal-binding</keyword>
<evidence type="ECO:0000313" key="6">
    <source>
        <dbReference type="Proteomes" id="UP000054705"/>
    </source>
</evidence>
<comment type="similarity">
    <text evidence="4">Belongs to the HypA/HybF family.</text>
</comment>
<gene>
    <name evidence="4" type="primary">hypA</name>
    <name evidence="5" type="ORF">XD97_0555</name>
</gene>
<dbReference type="PANTHER" id="PTHR34535">
    <property type="entry name" value="HYDROGENASE MATURATION FACTOR HYPA"/>
    <property type="match status" value="1"/>
</dbReference>